<proteinExistence type="predicted"/>
<gene>
    <name evidence="5" type="ORF">LOC68_02340</name>
</gene>
<dbReference type="InterPro" id="IPR019791">
    <property type="entry name" value="Haem_peroxidase_animal"/>
</dbReference>
<evidence type="ECO:0000256" key="1">
    <source>
        <dbReference type="ARBA" id="ARBA00004613"/>
    </source>
</evidence>
<evidence type="ECO:0000313" key="6">
    <source>
        <dbReference type="Proteomes" id="UP001139103"/>
    </source>
</evidence>
<evidence type="ECO:0000256" key="3">
    <source>
        <dbReference type="ARBA" id="ARBA00023180"/>
    </source>
</evidence>
<comment type="subcellular location">
    <subcellularLocation>
        <location evidence="1">Secreted</location>
    </subcellularLocation>
</comment>
<accession>A0A9X1SEY0</accession>
<keyword evidence="6" id="KW-1185">Reference proteome</keyword>
<sequence>METVSEVRYEQLEQRAMFAVAQLGEDATELGPAGSSTLITGQILSENNEPLAGVPVELAGRMTVTDSQGFFTIELPWSALPTDSFNIPVPAGDPYFDPYNTGTVTIPMQRARYDGTTGDSVANPLQHQNLITSFLDASMVYGSDADRAAALRTFVDGKLKTSDGELLPLNNLATFPDGMLDNDNAGPYDAASLFVGGDVRANENVALTSLHTLLVREHNRLADEIKTASPSLTDEEIYQQARRLVGGIVQQITYYEYLPIMLGTNALPTYSGYDDAVDPAVSAIFSSAAYRVGHTQLFSEIQRLDENLDSLPGGSLELKFAFFNPQAVADDGIEPYLRGLFQSQSEEIDAFVIDDVRNFLFGPPGAGGLDLPAINIQRGRDFGLPSYNQARLDFGLPAVTSFSEITSDPVVAMRLEAAYGDVDLIDVWVGGIAEDHVAGAQVGPLFQKIIADQFERSRDGDRFYFENGQFTAAELALIQGTTLTSLIERNTSITGMNSNAFLLSGAGTSPTANPTLATIVSTDYRTADGSGNNLLDPSAGATNDNLALNFTVSYGDGYFTPAGADRPGTREISNTVMAQSASVPNSGGTSGFFVFWGQLLDHDLDLTPGGVSNDLNIDGSAYVDPVTNVTYEYTSGKVNVLLGHEVYSGAENVILPAIQLAQDESESGHVFAHFSGDIKFPGLPQTFDISVSASDFSMAEGGIKIGWKVIATGGSSLDPAAVLIFNSQGQLVPRSIVWQNTPSDGNSSFVMANLTPGDYHIVVTGQNGTTGSFILQALLTGDSEGGGTVSVLNVVRALEHAIASSISGSASNYLLSRFDVDLDGFLTESDIEYMAGNLWSGTTLQPIYLSAQLDPASDTGILGDGITSTAMVHLCGVATPGALVTVDVNGDGVIDGQMIAGMYENGASYGFDVTLTEGANHVIVTATDEFGQTLTRKLTLTLDTIAPHVVATGPSSDGLVVSANTSNFTLQVQLNEFAPLSDILAAMTVIGNISGIVTPLNPRWNNLTRIFSFDLSGSLPDTSFSVVFGSAFTDPAGNPFTAYSFSFQRAVVSGNSQFSQVLAAGIEYFEMVGSSVYFSSEYVDEVLSLIDLLEGESTDSENLADEDVDQVFAEDTSMEEIV</sequence>
<dbReference type="Gene3D" id="2.60.40.10">
    <property type="entry name" value="Immunoglobulins"/>
    <property type="match status" value="1"/>
</dbReference>
<dbReference type="AlphaFoldDB" id="A0A9X1SEY0"/>
<dbReference type="SUPFAM" id="SSF49464">
    <property type="entry name" value="Carboxypeptidase regulatory domain-like"/>
    <property type="match status" value="1"/>
</dbReference>
<dbReference type="InterPro" id="IPR037120">
    <property type="entry name" value="Haem_peroxidase_sf_animal"/>
</dbReference>
<dbReference type="EMBL" id="JAJKFT010000002">
    <property type="protein sequence ID" value="MCC9627237.1"/>
    <property type="molecule type" value="Genomic_DNA"/>
</dbReference>
<dbReference type="Gene3D" id="1.10.640.10">
    <property type="entry name" value="Haem peroxidase domain superfamily, animal type"/>
    <property type="match status" value="2"/>
</dbReference>
<dbReference type="InterPro" id="IPR008969">
    <property type="entry name" value="CarboxyPept-like_regulatory"/>
</dbReference>
<feature type="domain" description="Bacterial Ig-like" evidence="4">
    <location>
        <begin position="850"/>
        <end position="944"/>
    </location>
</feature>
<dbReference type="Pfam" id="PF19077">
    <property type="entry name" value="Big_13"/>
    <property type="match status" value="1"/>
</dbReference>
<dbReference type="PANTHER" id="PTHR11475">
    <property type="entry name" value="OXIDASE/PEROXIDASE"/>
    <property type="match status" value="1"/>
</dbReference>
<dbReference type="SUPFAM" id="SSF48113">
    <property type="entry name" value="Heme-dependent peroxidases"/>
    <property type="match status" value="2"/>
</dbReference>
<dbReference type="RefSeq" id="WP_230215228.1">
    <property type="nucleotide sequence ID" value="NZ_JAJKFT010000002.1"/>
</dbReference>
<dbReference type="PANTHER" id="PTHR11475:SF4">
    <property type="entry name" value="CHORION PEROXIDASE"/>
    <property type="match status" value="1"/>
</dbReference>
<organism evidence="5 6">
    <name type="scientific">Blastopirellula sediminis</name>
    <dbReference type="NCBI Taxonomy" id="2894196"/>
    <lineage>
        <taxon>Bacteria</taxon>
        <taxon>Pseudomonadati</taxon>
        <taxon>Planctomycetota</taxon>
        <taxon>Planctomycetia</taxon>
        <taxon>Pirellulales</taxon>
        <taxon>Pirellulaceae</taxon>
        <taxon>Blastopirellula</taxon>
    </lineage>
</organism>
<dbReference type="CDD" id="cd09822">
    <property type="entry name" value="peroxinectin_like_bacterial"/>
    <property type="match status" value="1"/>
</dbReference>
<dbReference type="PRINTS" id="PR00457">
    <property type="entry name" value="ANPEROXIDASE"/>
</dbReference>
<dbReference type="GO" id="GO:0004601">
    <property type="term" value="F:peroxidase activity"/>
    <property type="evidence" value="ECO:0007669"/>
    <property type="project" value="InterPro"/>
</dbReference>
<reference evidence="5" key="1">
    <citation type="submission" date="2021-11" db="EMBL/GenBank/DDBJ databases">
        <title>Genome sequence.</title>
        <authorList>
            <person name="Sun Q."/>
        </authorList>
    </citation>
    <scope>NUCLEOTIDE SEQUENCE</scope>
    <source>
        <strain evidence="5">JC732</strain>
    </source>
</reference>
<protein>
    <submittedName>
        <fullName evidence="5">Ig-like domain-containing protein</fullName>
    </submittedName>
</protein>
<comment type="caution">
    <text evidence="5">The sequence shown here is derived from an EMBL/GenBank/DDBJ whole genome shotgun (WGS) entry which is preliminary data.</text>
</comment>
<dbReference type="PROSITE" id="PS50292">
    <property type="entry name" value="PEROXIDASE_3"/>
    <property type="match status" value="1"/>
</dbReference>
<dbReference type="Pfam" id="PF03098">
    <property type="entry name" value="An_peroxidase"/>
    <property type="match status" value="2"/>
</dbReference>
<evidence type="ECO:0000313" key="5">
    <source>
        <dbReference type="EMBL" id="MCC9627237.1"/>
    </source>
</evidence>
<keyword evidence="2" id="KW-0964">Secreted</keyword>
<dbReference type="InterPro" id="IPR013783">
    <property type="entry name" value="Ig-like_fold"/>
</dbReference>
<dbReference type="InterPro" id="IPR010255">
    <property type="entry name" value="Haem_peroxidase_sf"/>
</dbReference>
<dbReference type="InterPro" id="IPR044016">
    <property type="entry name" value="Big_13"/>
</dbReference>
<dbReference type="Proteomes" id="UP001139103">
    <property type="component" value="Unassembled WGS sequence"/>
</dbReference>
<keyword evidence="3" id="KW-0325">Glycoprotein</keyword>
<dbReference type="GO" id="GO:0005576">
    <property type="term" value="C:extracellular region"/>
    <property type="evidence" value="ECO:0007669"/>
    <property type="project" value="UniProtKB-SubCell"/>
</dbReference>
<evidence type="ECO:0000256" key="2">
    <source>
        <dbReference type="ARBA" id="ARBA00022525"/>
    </source>
</evidence>
<dbReference type="GO" id="GO:0006979">
    <property type="term" value="P:response to oxidative stress"/>
    <property type="evidence" value="ECO:0007669"/>
    <property type="project" value="InterPro"/>
</dbReference>
<evidence type="ECO:0000259" key="4">
    <source>
        <dbReference type="Pfam" id="PF19077"/>
    </source>
</evidence>
<dbReference type="GO" id="GO:0020037">
    <property type="term" value="F:heme binding"/>
    <property type="evidence" value="ECO:0007669"/>
    <property type="project" value="InterPro"/>
</dbReference>
<name>A0A9X1SEY0_9BACT</name>